<dbReference type="EMBL" id="LT598487">
    <property type="protein sequence ID" value="SCV99661.1"/>
    <property type="molecule type" value="Genomic_DNA"/>
</dbReference>
<dbReference type="InterPro" id="IPR015943">
    <property type="entry name" value="WD40/YVTN_repeat-like_dom_sf"/>
</dbReference>
<dbReference type="PROSITE" id="PS51396">
    <property type="entry name" value="PUL"/>
    <property type="match status" value="1"/>
</dbReference>
<dbReference type="InterPro" id="IPR036322">
    <property type="entry name" value="WD40_repeat_dom_sf"/>
</dbReference>
<evidence type="ECO:0000259" key="10">
    <source>
        <dbReference type="PROSITE" id="PS51396"/>
    </source>
</evidence>
<accession>A0A1G4M777</accession>
<evidence type="ECO:0000256" key="4">
    <source>
        <dbReference type="ARBA" id="ARBA00022490"/>
    </source>
</evidence>
<evidence type="ECO:0000256" key="1">
    <source>
        <dbReference type="ARBA" id="ARBA00004123"/>
    </source>
</evidence>
<keyword evidence="7" id="KW-0539">Nucleus</keyword>
<dbReference type="InterPro" id="IPR020472">
    <property type="entry name" value="WD40_PAC1"/>
</dbReference>
<dbReference type="InterPro" id="IPR038122">
    <property type="entry name" value="PFU_sf"/>
</dbReference>
<evidence type="ECO:0000256" key="5">
    <source>
        <dbReference type="ARBA" id="ARBA00022574"/>
    </source>
</evidence>
<comment type="similarity">
    <text evidence="3">Belongs to the WD repeat PLAP family.</text>
</comment>
<dbReference type="PROSITE" id="PS50294">
    <property type="entry name" value="WD_REPEATS_REGION"/>
    <property type="match status" value="3"/>
</dbReference>
<dbReference type="GO" id="GO:0005634">
    <property type="term" value="C:nucleus"/>
    <property type="evidence" value="ECO:0007669"/>
    <property type="project" value="UniProtKB-SubCell"/>
</dbReference>
<organism evidence="11 12">
    <name type="scientific">Lachancea fermentati</name>
    <name type="common">Zygosaccharomyces fermentati</name>
    <dbReference type="NCBI Taxonomy" id="4955"/>
    <lineage>
        <taxon>Eukaryota</taxon>
        <taxon>Fungi</taxon>
        <taxon>Dikarya</taxon>
        <taxon>Ascomycota</taxon>
        <taxon>Saccharomycotina</taxon>
        <taxon>Saccharomycetes</taxon>
        <taxon>Saccharomycetales</taxon>
        <taxon>Saccharomycetaceae</taxon>
        <taxon>Lachancea</taxon>
    </lineage>
</organism>
<feature type="repeat" description="WD" evidence="8">
    <location>
        <begin position="176"/>
        <end position="210"/>
    </location>
</feature>
<dbReference type="GO" id="GO:0043161">
    <property type="term" value="P:proteasome-mediated ubiquitin-dependent protein catabolic process"/>
    <property type="evidence" value="ECO:0007669"/>
    <property type="project" value="TreeGrafter"/>
</dbReference>
<dbReference type="PANTHER" id="PTHR19849">
    <property type="entry name" value="PHOSPHOLIPASE A-2-ACTIVATING PROTEIN"/>
    <property type="match status" value="1"/>
</dbReference>
<feature type="repeat" description="WD" evidence="8">
    <location>
        <begin position="135"/>
        <end position="166"/>
    </location>
</feature>
<dbReference type="STRING" id="4955.A0A1G4M777"/>
<dbReference type="Proteomes" id="UP000190831">
    <property type="component" value="Chromosome A"/>
</dbReference>
<dbReference type="InterPro" id="IPR011989">
    <property type="entry name" value="ARM-like"/>
</dbReference>
<dbReference type="PROSITE" id="PS51394">
    <property type="entry name" value="PFU"/>
    <property type="match status" value="1"/>
</dbReference>
<dbReference type="OMA" id="STIMVKN"/>
<dbReference type="Pfam" id="PF08324">
    <property type="entry name" value="PUL"/>
    <property type="match status" value="1"/>
</dbReference>
<dbReference type="GO" id="GO:0043130">
    <property type="term" value="F:ubiquitin binding"/>
    <property type="evidence" value="ECO:0007669"/>
    <property type="project" value="TreeGrafter"/>
</dbReference>
<feature type="domain" description="PUL" evidence="10">
    <location>
        <begin position="456"/>
        <end position="707"/>
    </location>
</feature>
<gene>
    <name evidence="11" type="ORF">LAFE_0A08108G</name>
</gene>
<dbReference type="AlphaFoldDB" id="A0A1G4M777"/>
<dbReference type="PANTHER" id="PTHR19849:SF0">
    <property type="entry name" value="PHOSPHOLIPASE A-2-ACTIVATING PROTEIN"/>
    <property type="match status" value="1"/>
</dbReference>
<keyword evidence="5 8" id="KW-0853">WD repeat</keyword>
<dbReference type="Gene3D" id="2.130.10.10">
    <property type="entry name" value="YVTN repeat-like/Quinoprotein amine dehydrogenase"/>
    <property type="match status" value="1"/>
</dbReference>
<sequence>MHKLSATLKGHEQDVRIVVAINDQLVASGSRDGTVRIWKTHDDHHVWEGVVLHKSEQFVNSLCYDETRQLLYCGGQNKLITSLSPFGGIDQESEFILVGHEGNICNLSCDKGLVMSSSWDKTARVWNKGISEYELKGHSASVWDIKMLPEDGFFLTASADKTIKLWHKEKVLQTFTNIHNDVVRQIAIHPDGDKFASCSNDTTIKVNDLEGNVLKTFSGHESFVYCVKFAPNGDIVSCGEDRSIRIWSPEGEVKQVIRIPAVSVWTIDILPNGDIIAGSSDNVVRIFTENNDRYATDEEQLQLQKDVEETAINSKTMDFDESKLSPYETLNQPGKEGQVVVVKSPVGVTEAHQFSQGQWSKVGDVVGSAANDQKIDFDGGKYDFVFDVDVQEGMPPLKLPFNATDNPYEAADQFLSRNDLPTEYREEVVRFIIKNTGITTFGETSKDEISDVRPMKVLPVKSYLEIKTFNPDAIFKGIVKVNSSEKTFDDEDLAAIGAGLHNINDNFELLFAQASIMRSSWSNKTAAYDILRLIVTKLPSADTISEFIEEGLDSSKPVLEMLTIRTLVNSFNNTAWGTDLMSSSKVYESIFETIDVQYPGLQPKQTGNLAISIASLIFNYSVLVLHSQNLAIVPIIADTLNNKFGPSALCQDSEEASYRLLMAYGNISTVEPTLKQFAPSVSWIKHVRGRYSSIARFQDVLHDLSIL</sequence>
<evidence type="ECO:0000256" key="6">
    <source>
        <dbReference type="ARBA" id="ARBA00022737"/>
    </source>
</evidence>
<evidence type="ECO:0000313" key="12">
    <source>
        <dbReference type="Proteomes" id="UP000190831"/>
    </source>
</evidence>
<dbReference type="PROSITE" id="PS50082">
    <property type="entry name" value="WD_REPEATS_2"/>
    <property type="match status" value="4"/>
</dbReference>
<evidence type="ECO:0000256" key="3">
    <source>
        <dbReference type="ARBA" id="ARBA00008495"/>
    </source>
</evidence>
<dbReference type="CDD" id="cd00200">
    <property type="entry name" value="WD40"/>
    <property type="match status" value="1"/>
</dbReference>
<evidence type="ECO:0000313" key="11">
    <source>
        <dbReference type="EMBL" id="SCV99661.1"/>
    </source>
</evidence>
<evidence type="ECO:0000259" key="9">
    <source>
        <dbReference type="PROSITE" id="PS51394"/>
    </source>
</evidence>
<feature type="repeat" description="WD" evidence="8">
    <location>
        <begin position="217"/>
        <end position="248"/>
    </location>
</feature>
<dbReference type="PRINTS" id="PR00320">
    <property type="entry name" value="GPROTEINBRPT"/>
</dbReference>
<keyword evidence="12" id="KW-1185">Reference proteome</keyword>
<dbReference type="InterPro" id="IPR015155">
    <property type="entry name" value="PFU"/>
</dbReference>
<reference evidence="11 12" key="1">
    <citation type="submission" date="2016-03" db="EMBL/GenBank/DDBJ databases">
        <authorList>
            <person name="Devillers H."/>
        </authorList>
    </citation>
    <scope>NUCLEOTIDE SEQUENCE [LARGE SCALE GENOMIC DNA]</scope>
    <source>
        <strain evidence="11">CBS 6772</strain>
    </source>
</reference>
<dbReference type="Gene3D" id="3.10.20.870">
    <property type="entry name" value="PFU (PLAA family ubiquitin binding), C-terminal domain"/>
    <property type="match status" value="1"/>
</dbReference>
<comment type="subcellular location">
    <subcellularLocation>
        <location evidence="2">Cytoplasm</location>
    </subcellularLocation>
    <subcellularLocation>
        <location evidence="1">Nucleus</location>
    </subcellularLocation>
</comment>
<dbReference type="FunFam" id="2.130.10.10:FF:000175">
    <property type="entry name" value="Phospholipase A-2-activating protein"/>
    <property type="match status" value="1"/>
</dbReference>
<dbReference type="GO" id="GO:0005737">
    <property type="term" value="C:cytoplasm"/>
    <property type="evidence" value="ECO:0007669"/>
    <property type="project" value="UniProtKB-SubCell"/>
</dbReference>
<dbReference type="SMART" id="SM00320">
    <property type="entry name" value="WD40"/>
    <property type="match status" value="7"/>
</dbReference>
<keyword evidence="4" id="KW-0963">Cytoplasm</keyword>
<dbReference type="Gene3D" id="1.25.10.10">
    <property type="entry name" value="Leucine-rich Repeat Variant"/>
    <property type="match status" value="1"/>
</dbReference>
<dbReference type="OrthoDB" id="10265988at2759"/>
<dbReference type="InterPro" id="IPR001680">
    <property type="entry name" value="WD40_rpt"/>
</dbReference>
<dbReference type="Pfam" id="PF09070">
    <property type="entry name" value="PFU"/>
    <property type="match status" value="1"/>
</dbReference>
<dbReference type="SUPFAM" id="SSF50978">
    <property type="entry name" value="WD40 repeat-like"/>
    <property type="match status" value="1"/>
</dbReference>
<keyword evidence="6" id="KW-0677">Repeat</keyword>
<evidence type="ECO:0000256" key="7">
    <source>
        <dbReference type="ARBA" id="ARBA00023242"/>
    </source>
</evidence>
<proteinExistence type="inferred from homology"/>
<dbReference type="InterPro" id="IPR013535">
    <property type="entry name" value="PUL_dom"/>
</dbReference>
<feature type="repeat" description="WD" evidence="8">
    <location>
        <begin position="8"/>
        <end position="39"/>
    </location>
</feature>
<dbReference type="GO" id="GO:0010992">
    <property type="term" value="P:ubiquitin recycling"/>
    <property type="evidence" value="ECO:0007669"/>
    <property type="project" value="TreeGrafter"/>
</dbReference>
<evidence type="ECO:0000256" key="2">
    <source>
        <dbReference type="ARBA" id="ARBA00004496"/>
    </source>
</evidence>
<feature type="domain" description="PFU" evidence="9">
    <location>
        <begin position="351"/>
        <end position="446"/>
    </location>
</feature>
<evidence type="ECO:0000256" key="8">
    <source>
        <dbReference type="PROSITE-ProRule" id="PRU00221"/>
    </source>
</evidence>
<dbReference type="Pfam" id="PF00400">
    <property type="entry name" value="WD40"/>
    <property type="match status" value="6"/>
</dbReference>
<protein>
    <submittedName>
        <fullName evidence="11">LAFE_0A08108g1_1</fullName>
    </submittedName>
</protein>
<name>A0A1G4M777_LACFM</name>